<comment type="caution">
    <text evidence="2">The sequence shown here is derived from an EMBL/GenBank/DDBJ whole genome shotgun (WGS) entry which is preliminary data.</text>
</comment>
<dbReference type="InterPro" id="IPR012337">
    <property type="entry name" value="RNaseH-like_sf"/>
</dbReference>
<feature type="domain" description="Transposase IS4-like" evidence="1">
    <location>
        <begin position="20"/>
        <end position="76"/>
    </location>
</feature>
<dbReference type="Proteomes" id="UP000740727">
    <property type="component" value="Unassembled WGS sequence"/>
</dbReference>
<protein>
    <recommendedName>
        <fullName evidence="1">Transposase IS4-like domain-containing protein</fullName>
    </recommendedName>
</protein>
<dbReference type="InterPro" id="IPR002559">
    <property type="entry name" value="Transposase_11"/>
</dbReference>
<gene>
    <name evidence="2" type="ORF">EBT44_07755</name>
</gene>
<feature type="non-terminal residue" evidence="2">
    <location>
        <position position="1"/>
    </location>
</feature>
<organism evidence="2 3">
    <name type="scientific">Candidatus Fonsibacter lacus</name>
    <dbReference type="NCBI Taxonomy" id="2576439"/>
    <lineage>
        <taxon>Bacteria</taxon>
        <taxon>Pseudomonadati</taxon>
        <taxon>Pseudomonadota</taxon>
        <taxon>Alphaproteobacteria</taxon>
        <taxon>Candidatus Pelagibacterales</taxon>
        <taxon>Candidatus Pelagibacterales incertae sedis</taxon>
        <taxon>Candidatus Fonsibacter</taxon>
    </lineage>
</organism>
<sequence>LRLRFIKILLADGEVELLATSLLDQKRYPLRDFKKLYYKRWRIETFFQAIKSRLAVDNFTGRTVEAIKQDFFSTLFVSGLETILSAEVNGELAAKNTRHRQQVNKAISFHAIKDSIIKASWADGNNGAFLWLLFCSIWNYETGCSLLFCLVDLDNDAVFKWLNGNGHRCSSFFIELLAN</sequence>
<dbReference type="GO" id="GO:0006313">
    <property type="term" value="P:DNA transposition"/>
    <property type="evidence" value="ECO:0007669"/>
    <property type="project" value="InterPro"/>
</dbReference>
<dbReference type="EMBL" id="RFXN01000266">
    <property type="protein sequence ID" value="NBR94681.1"/>
    <property type="molecule type" value="Genomic_DNA"/>
</dbReference>
<dbReference type="SUPFAM" id="SSF53098">
    <property type="entry name" value="Ribonuclease H-like"/>
    <property type="match status" value="1"/>
</dbReference>
<dbReference type="GO" id="GO:0004803">
    <property type="term" value="F:transposase activity"/>
    <property type="evidence" value="ECO:0007669"/>
    <property type="project" value="InterPro"/>
</dbReference>
<name>A0A965GDT6_9PROT</name>
<reference evidence="2" key="1">
    <citation type="submission" date="2018-10" db="EMBL/GenBank/DDBJ databases">
        <title>Iterative Subtractive Binning of Freshwater Chronoseries Metagenomes Recovers Nearly Complete Genomes from over Four Hundred Novel Species.</title>
        <authorList>
            <person name="Rodriguez-R L.M."/>
            <person name="Tsementzi D."/>
            <person name="Luo C."/>
            <person name="Konstantinidis K.T."/>
        </authorList>
    </citation>
    <scope>NUCLEOTIDE SEQUENCE</scope>
    <source>
        <strain evidence="2">WB5_2A_028</strain>
    </source>
</reference>
<evidence type="ECO:0000313" key="2">
    <source>
        <dbReference type="EMBL" id="NBR94681.1"/>
    </source>
</evidence>
<evidence type="ECO:0000313" key="3">
    <source>
        <dbReference type="Proteomes" id="UP000740727"/>
    </source>
</evidence>
<dbReference type="Pfam" id="PF01609">
    <property type="entry name" value="DDE_Tnp_1"/>
    <property type="match status" value="1"/>
</dbReference>
<proteinExistence type="predicted"/>
<dbReference type="AlphaFoldDB" id="A0A965GDT6"/>
<accession>A0A965GDT6</accession>
<evidence type="ECO:0000259" key="1">
    <source>
        <dbReference type="Pfam" id="PF01609"/>
    </source>
</evidence>
<dbReference type="GO" id="GO:0003677">
    <property type="term" value="F:DNA binding"/>
    <property type="evidence" value="ECO:0007669"/>
    <property type="project" value="InterPro"/>
</dbReference>